<feature type="region of interest" description="SAW" evidence="5">
    <location>
        <begin position="422"/>
        <end position="505"/>
    </location>
</feature>
<evidence type="ECO:0000256" key="2">
    <source>
        <dbReference type="ARBA" id="ARBA00023015"/>
    </source>
</evidence>
<feature type="region of interest" description="Disordered" evidence="6">
    <location>
        <begin position="1"/>
        <end position="25"/>
    </location>
</feature>
<sequence length="508" mass="57912">MDIHIDGFSDFSSLNPTEESSETSSIPCFPSMLSNDLLQFSGCDDELQVEMENFWTDLEGFDHNSGDEILSIYEYLNESRACFSSPELSNEDIGSPSPSIKSNENLMDATTTQTFLNLPGEDMELEIPLTIYHLLKAYGEAIERKQRDLAEVIMGCLSQKVSLYGTTLERVTFNLSRDIEIQPDYLQEESSRNFSVAFKAFYQIFPYGTFAHFSANSVILQAMPEDAETIHIVDFDIGEGIQWSPMIEVLAQKQKTLRLTSIKWSEEKDNCTYASYSMHFEETKKRLYEHARSFGLTLKVEEMGIEDLVSELKKTRKRGGRREWFAFNCMVGLPHMGRVRSRNLVEEFLRTAKEWIANSVKNNIKNKGIIALGDGDACQKLQYYPSFGSFFECHMVHYQAILEAMESTLPACLGEARMAMESLFVAPNISSHAWLKKWEELNQSCKIEAVNGLDGWRLDQKTLAETTEMVQRFQSLYGVRIGGQNENEMVLEWKGTPLVKVSIWTSLS</sequence>
<reference evidence="7 8" key="1">
    <citation type="journal article" date="2020" name="Nat. Commun.">
        <title>Genome of Tripterygium wilfordii and identification of cytochrome P450 involved in triptolide biosynthesis.</title>
        <authorList>
            <person name="Tu L."/>
            <person name="Su P."/>
            <person name="Zhang Z."/>
            <person name="Gao L."/>
            <person name="Wang J."/>
            <person name="Hu T."/>
            <person name="Zhou J."/>
            <person name="Zhang Y."/>
            <person name="Zhao Y."/>
            <person name="Liu Y."/>
            <person name="Song Y."/>
            <person name="Tong Y."/>
            <person name="Lu Y."/>
            <person name="Yang J."/>
            <person name="Xu C."/>
            <person name="Jia M."/>
            <person name="Peters R.J."/>
            <person name="Huang L."/>
            <person name="Gao W."/>
        </authorList>
    </citation>
    <scope>NUCLEOTIDE SEQUENCE [LARGE SCALE GENOMIC DNA]</scope>
    <source>
        <strain evidence="8">cv. XIE 37</strain>
        <tissue evidence="7">Leaf</tissue>
    </source>
</reference>
<accession>A0A7J7DWM9</accession>
<gene>
    <name evidence="7" type="ORF">HS088_TW03G01130</name>
</gene>
<evidence type="ECO:0000256" key="6">
    <source>
        <dbReference type="SAM" id="MobiDB-lite"/>
    </source>
</evidence>
<dbReference type="AlphaFoldDB" id="A0A7J7DWM9"/>
<dbReference type="PROSITE" id="PS50985">
    <property type="entry name" value="GRAS"/>
    <property type="match status" value="1"/>
</dbReference>
<dbReference type="EMBL" id="JAAARO010000003">
    <property type="protein sequence ID" value="KAF5750790.1"/>
    <property type="molecule type" value="Genomic_DNA"/>
</dbReference>
<evidence type="ECO:0000256" key="5">
    <source>
        <dbReference type="PROSITE-ProRule" id="PRU01191"/>
    </source>
</evidence>
<name>A0A7J7DWM9_TRIWF</name>
<comment type="caution">
    <text evidence="7">The sequence shown here is derived from an EMBL/GenBank/DDBJ whole genome shotgun (WGS) entry which is preliminary data.</text>
</comment>
<evidence type="ECO:0000256" key="3">
    <source>
        <dbReference type="ARBA" id="ARBA00023163"/>
    </source>
</evidence>
<keyword evidence="3" id="KW-0804">Transcription</keyword>
<keyword evidence="2" id="KW-0805">Transcription regulation</keyword>
<evidence type="ECO:0000256" key="4">
    <source>
        <dbReference type="ARBA" id="ARBA00023242"/>
    </source>
</evidence>
<proteinExistence type="inferred from homology"/>
<evidence type="ECO:0000256" key="1">
    <source>
        <dbReference type="ARBA" id="ARBA00004123"/>
    </source>
</evidence>
<feature type="short sequence motif" description="VHIID" evidence="5">
    <location>
        <begin position="230"/>
        <end position="234"/>
    </location>
</feature>
<dbReference type="InParanoid" id="A0A7J7DWM9"/>
<evidence type="ECO:0000313" key="7">
    <source>
        <dbReference type="EMBL" id="KAF5750790.1"/>
    </source>
</evidence>
<dbReference type="PANTHER" id="PTHR31636">
    <property type="entry name" value="OSJNBA0084A10.13 PROTEIN-RELATED"/>
    <property type="match status" value="1"/>
</dbReference>
<dbReference type="Proteomes" id="UP000593562">
    <property type="component" value="Unassembled WGS sequence"/>
</dbReference>
<keyword evidence="8" id="KW-1185">Reference proteome</keyword>
<comment type="subcellular location">
    <subcellularLocation>
        <location evidence="1">Nucleus</location>
    </subcellularLocation>
</comment>
<dbReference type="InterPro" id="IPR005202">
    <property type="entry name" value="TF_GRAS"/>
</dbReference>
<protein>
    <submittedName>
        <fullName evidence="7">Nodulation-signaling pathway 2 protein-like</fullName>
    </submittedName>
</protein>
<keyword evidence="4" id="KW-0539">Nucleus</keyword>
<dbReference type="GO" id="GO:0005634">
    <property type="term" value="C:nucleus"/>
    <property type="evidence" value="ECO:0007669"/>
    <property type="project" value="UniProtKB-SubCell"/>
</dbReference>
<evidence type="ECO:0000313" key="8">
    <source>
        <dbReference type="Proteomes" id="UP000593562"/>
    </source>
</evidence>
<comment type="caution">
    <text evidence="5">Lacks conserved residue(s) required for the propagation of feature annotation.</text>
</comment>
<dbReference type="Pfam" id="PF03514">
    <property type="entry name" value="GRAS"/>
    <property type="match status" value="1"/>
</dbReference>
<organism evidence="7 8">
    <name type="scientific">Tripterygium wilfordii</name>
    <name type="common">Thunder God vine</name>
    <dbReference type="NCBI Taxonomy" id="458696"/>
    <lineage>
        <taxon>Eukaryota</taxon>
        <taxon>Viridiplantae</taxon>
        <taxon>Streptophyta</taxon>
        <taxon>Embryophyta</taxon>
        <taxon>Tracheophyta</taxon>
        <taxon>Spermatophyta</taxon>
        <taxon>Magnoliopsida</taxon>
        <taxon>eudicotyledons</taxon>
        <taxon>Gunneridae</taxon>
        <taxon>Pentapetalae</taxon>
        <taxon>rosids</taxon>
        <taxon>fabids</taxon>
        <taxon>Celastrales</taxon>
        <taxon>Celastraceae</taxon>
        <taxon>Tripterygium</taxon>
    </lineage>
</organism>
<comment type="similarity">
    <text evidence="5">Belongs to the GRAS family.</text>
</comment>